<keyword evidence="3" id="KW-0240">DNA-directed RNA polymerase</keyword>
<evidence type="ECO:0000313" key="9">
    <source>
        <dbReference type="EMBL" id="GFH58010.1"/>
    </source>
</evidence>
<feature type="region of interest" description="Disordered" evidence="6">
    <location>
        <begin position="173"/>
        <end position="219"/>
    </location>
</feature>
<dbReference type="InterPro" id="IPR036898">
    <property type="entry name" value="RNA_pol_Rpb7-like_N_sf"/>
</dbReference>
<gene>
    <name evidence="9" type="ORF">CTEN210_14486</name>
</gene>
<dbReference type="Proteomes" id="UP001054902">
    <property type="component" value="Unassembled WGS sequence"/>
</dbReference>
<evidence type="ECO:0000259" key="7">
    <source>
        <dbReference type="Pfam" id="PF03876"/>
    </source>
</evidence>
<reference evidence="9 10" key="1">
    <citation type="journal article" date="2021" name="Sci. Rep.">
        <title>The genome of the diatom Chaetoceros tenuissimus carries an ancient integrated fragment of an extant virus.</title>
        <authorList>
            <person name="Hongo Y."/>
            <person name="Kimura K."/>
            <person name="Takaki Y."/>
            <person name="Yoshida Y."/>
            <person name="Baba S."/>
            <person name="Kobayashi G."/>
            <person name="Nagasaki K."/>
            <person name="Hano T."/>
            <person name="Tomaru Y."/>
        </authorList>
    </citation>
    <scope>NUCLEOTIDE SEQUENCE [LARGE SCALE GENOMIC DNA]</scope>
    <source>
        <strain evidence="9 10">NIES-3715</strain>
    </source>
</reference>
<feature type="domain" description="RNA polymerase III subunit Rpc25" evidence="8">
    <location>
        <begin position="84"/>
        <end position="247"/>
    </location>
</feature>
<proteinExistence type="inferred from homology"/>
<dbReference type="AlphaFoldDB" id="A0AAD3HC01"/>
<name>A0AAD3HC01_9STRA</name>
<comment type="subcellular location">
    <subcellularLocation>
        <location evidence="1">Nucleus</location>
    </subcellularLocation>
</comment>
<evidence type="ECO:0000256" key="4">
    <source>
        <dbReference type="ARBA" id="ARBA00023163"/>
    </source>
</evidence>
<evidence type="ECO:0000313" key="10">
    <source>
        <dbReference type="Proteomes" id="UP001054902"/>
    </source>
</evidence>
<keyword evidence="10" id="KW-1185">Reference proteome</keyword>
<evidence type="ECO:0000256" key="3">
    <source>
        <dbReference type="ARBA" id="ARBA00022478"/>
    </source>
</evidence>
<dbReference type="Gene3D" id="2.40.50.140">
    <property type="entry name" value="Nucleic acid-binding proteins"/>
    <property type="match status" value="1"/>
</dbReference>
<dbReference type="GO" id="GO:0006384">
    <property type="term" value="P:transcription initiation at RNA polymerase III promoter"/>
    <property type="evidence" value="ECO:0007669"/>
    <property type="project" value="TreeGrafter"/>
</dbReference>
<comment type="caution">
    <text evidence="9">The sequence shown here is derived from an EMBL/GenBank/DDBJ whole genome shotgun (WGS) entry which is preliminary data.</text>
</comment>
<dbReference type="SUPFAM" id="SSF50249">
    <property type="entry name" value="Nucleic acid-binding proteins"/>
    <property type="match status" value="1"/>
</dbReference>
<dbReference type="Gene3D" id="3.30.1490.120">
    <property type="entry name" value="RNA polymerase Rpb7-like, N-terminal domain"/>
    <property type="match status" value="1"/>
</dbReference>
<feature type="compositionally biased region" description="Acidic residues" evidence="6">
    <location>
        <begin position="249"/>
        <end position="275"/>
    </location>
</feature>
<evidence type="ECO:0000256" key="2">
    <source>
        <dbReference type="ARBA" id="ARBA00009307"/>
    </source>
</evidence>
<dbReference type="Pfam" id="PF03876">
    <property type="entry name" value="SHS2_Rpb7-N"/>
    <property type="match status" value="1"/>
</dbReference>
<dbReference type="PANTHER" id="PTHR12709:SF1">
    <property type="entry name" value="DNA-DIRECTED RNA POLYMERASE III SUBUNIT RPC8"/>
    <property type="match status" value="1"/>
</dbReference>
<evidence type="ECO:0000256" key="1">
    <source>
        <dbReference type="ARBA" id="ARBA00004123"/>
    </source>
</evidence>
<dbReference type="EMBL" id="BLLK01000060">
    <property type="protein sequence ID" value="GFH58010.1"/>
    <property type="molecule type" value="Genomic_DNA"/>
</dbReference>
<feature type="compositionally biased region" description="Basic and acidic residues" evidence="6">
    <location>
        <begin position="201"/>
        <end position="211"/>
    </location>
</feature>
<evidence type="ECO:0000256" key="5">
    <source>
        <dbReference type="ARBA" id="ARBA00023242"/>
    </source>
</evidence>
<keyword evidence="4" id="KW-0804">Transcription</keyword>
<keyword evidence="5" id="KW-0539">Nucleus</keyword>
<evidence type="ECO:0000259" key="8">
    <source>
        <dbReference type="Pfam" id="PF08292"/>
    </source>
</evidence>
<feature type="region of interest" description="Disordered" evidence="6">
    <location>
        <begin position="245"/>
        <end position="275"/>
    </location>
</feature>
<dbReference type="PANTHER" id="PTHR12709">
    <property type="entry name" value="DNA-DIRECTED RNA POLYMERASE II, III"/>
    <property type="match status" value="1"/>
</dbReference>
<dbReference type="CDD" id="cd04330">
    <property type="entry name" value="RNAP_III_Rpc25_N"/>
    <property type="match status" value="1"/>
</dbReference>
<sequence>MFVIATVADTVRIPPTMFYQPTRTSAHEEIDKKYPNRVIMDVGLVICRYGDVNQIGDGVCVPGDGAAHHEVVFRLVIFRPFVEEVLVGHIIESNEEGIKVGLGEFFSDIFIPAYWMLRPSQYDKESGLWVWTPDYGEEEEEEPQRFEMEIGAEIRFKVKGINFTQVTNTAKGLQATTTSTTSRLMPASATGMSSSTSGDLKSGDDNTDNRPVRKRSSSIDVTETNIPACMHITASICEDGLGLTSWWANEEEEEGEEEENEEIGEGEEEEYEEES</sequence>
<dbReference type="InterPro" id="IPR005576">
    <property type="entry name" value="Rpb7-like_N"/>
</dbReference>
<accession>A0AAD3HC01</accession>
<dbReference type="InterPro" id="IPR045113">
    <property type="entry name" value="Rpb7-like"/>
</dbReference>
<feature type="compositionally biased region" description="Low complexity" evidence="6">
    <location>
        <begin position="185"/>
        <end position="198"/>
    </location>
</feature>
<protein>
    <recommendedName>
        <fullName evidence="11">DNA-directed RNA polymerase III subunit RPC8</fullName>
    </recommendedName>
</protein>
<evidence type="ECO:0008006" key="11">
    <source>
        <dbReference type="Google" id="ProtNLM"/>
    </source>
</evidence>
<comment type="similarity">
    <text evidence="2">Belongs to the eukaryotic RPB7/RPC8 RNA polymerase subunit family.</text>
</comment>
<dbReference type="GO" id="GO:0005666">
    <property type="term" value="C:RNA polymerase III complex"/>
    <property type="evidence" value="ECO:0007669"/>
    <property type="project" value="TreeGrafter"/>
</dbReference>
<organism evidence="9 10">
    <name type="scientific">Chaetoceros tenuissimus</name>
    <dbReference type="NCBI Taxonomy" id="426638"/>
    <lineage>
        <taxon>Eukaryota</taxon>
        <taxon>Sar</taxon>
        <taxon>Stramenopiles</taxon>
        <taxon>Ochrophyta</taxon>
        <taxon>Bacillariophyta</taxon>
        <taxon>Coscinodiscophyceae</taxon>
        <taxon>Chaetocerotophycidae</taxon>
        <taxon>Chaetocerotales</taxon>
        <taxon>Chaetocerotaceae</taxon>
        <taxon>Chaetoceros</taxon>
    </lineage>
</organism>
<feature type="domain" description="RNA polymerase Rpb7-like N-terminal" evidence="7">
    <location>
        <begin position="9"/>
        <end position="65"/>
    </location>
</feature>
<evidence type="ECO:0000256" key="6">
    <source>
        <dbReference type="SAM" id="MobiDB-lite"/>
    </source>
</evidence>
<feature type="compositionally biased region" description="Polar residues" evidence="6">
    <location>
        <begin position="173"/>
        <end position="183"/>
    </location>
</feature>
<dbReference type="Pfam" id="PF08292">
    <property type="entry name" value="RNA_pol_Rbc25"/>
    <property type="match status" value="1"/>
</dbReference>
<dbReference type="InterPro" id="IPR013238">
    <property type="entry name" value="RNA_pol_III_Rbc25"/>
</dbReference>
<dbReference type="InterPro" id="IPR012340">
    <property type="entry name" value="NA-bd_OB-fold"/>
</dbReference>
<dbReference type="SUPFAM" id="SSF88798">
    <property type="entry name" value="N-terminal, heterodimerisation domain of RBP7 (RpoE)"/>
    <property type="match status" value="1"/>
</dbReference>